<organism evidence="2 3">
    <name type="scientific">Karstenula rhodostoma CBS 690.94</name>
    <dbReference type="NCBI Taxonomy" id="1392251"/>
    <lineage>
        <taxon>Eukaryota</taxon>
        <taxon>Fungi</taxon>
        <taxon>Dikarya</taxon>
        <taxon>Ascomycota</taxon>
        <taxon>Pezizomycotina</taxon>
        <taxon>Dothideomycetes</taxon>
        <taxon>Pleosporomycetidae</taxon>
        <taxon>Pleosporales</taxon>
        <taxon>Massarineae</taxon>
        <taxon>Didymosphaeriaceae</taxon>
        <taxon>Karstenula</taxon>
    </lineage>
</organism>
<feature type="region of interest" description="Disordered" evidence="1">
    <location>
        <begin position="100"/>
        <end position="166"/>
    </location>
</feature>
<feature type="compositionally biased region" description="Basic and acidic residues" evidence="1">
    <location>
        <begin position="151"/>
        <end position="166"/>
    </location>
</feature>
<protein>
    <submittedName>
        <fullName evidence="2">Uncharacterized protein</fullName>
    </submittedName>
</protein>
<sequence>MQRSSRALRTASRSPAIHTLRFLIQMSSPMAPYPYSYLFVSTIPKYRSTIILLFACKRGPNNRPLCGINLQLRKKPAYPPLQHSTRDWSSQTEGSIVHAACKKGEPPTPIEGEAGVEEKKTESCPSVADCGGSLVNADRDEYATTGAPKKGKTDRMSNRSKTFGHD</sequence>
<proteinExistence type="predicted"/>
<reference evidence="2" key="1">
    <citation type="journal article" date="2020" name="Stud. Mycol.">
        <title>101 Dothideomycetes genomes: a test case for predicting lifestyles and emergence of pathogens.</title>
        <authorList>
            <person name="Haridas S."/>
            <person name="Albert R."/>
            <person name="Binder M."/>
            <person name="Bloem J."/>
            <person name="Labutti K."/>
            <person name="Salamov A."/>
            <person name="Andreopoulos B."/>
            <person name="Baker S."/>
            <person name="Barry K."/>
            <person name="Bills G."/>
            <person name="Bluhm B."/>
            <person name="Cannon C."/>
            <person name="Castanera R."/>
            <person name="Culley D."/>
            <person name="Daum C."/>
            <person name="Ezra D."/>
            <person name="Gonzalez J."/>
            <person name="Henrissat B."/>
            <person name="Kuo A."/>
            <person name="Liang C."/>
            <person name="Lipzen A."/>
            <person name="Lutzoni F."/>
            <person name="Magnuson J."/>
            <person name="Mondo S."/>
            <person name="Nolan M."/>
            <person name="Ohm R."/>
            <person name="Pangilinan J."/>
            <person name="Park H.-J."/>
            <person name="Ramirez L."/>
            <person name="Alfaro M."/>
            <person name="Sun H."/>
            <person name="Tritt A."/>
            <person name="Yoshinaga Y."/>
            <person name="Zwiers L.-H."/>
            <person name="Turgeon B."/>
            <person name="Goodwin S."/>
            <person name="Spatafora J."/>
            <person name="Crous P."/>
            <person name="Grigoriev I."/>
        </authorList>
    </citation>
    <scope>NUCLEOTIDE SEQUENCE</scope>
    <source>
        <strain evidence="2">CBS 690.94</strain>
    </source>
</reference>
<comment type="caution">
    <text evidence="2">The sequence shown here is derived from an EMBL/GenBank/DDBJ whole genome shotgun (WGS) entry which is preliminary data.</text>
</comment>
<evidence type="ECO:0000313" key="3">
    <source>
        <dbReference type="Proteomes" id="UP000799764"/>
    </source>
</evidence>
<evidence type="ECO:0000313" key="2">
    <source>
        <dbReference type="EMBL" id="KAF2449292.1"/>
    </source>
</evidence>
<gene>
    <name evidence="2" type="ORF">P171DRAFT_189674</name>
</gene>
<dbReference type="Proteomes" id="UP000799764">
    <property type="component" value="Unassembled WGS sequence"/>
</dbReference>
<dbReference type="EMBL" id="MU001494">
    <property type="protein sequence ID" value="KAF2449292.1"/>
    <property type="molecule type" value="Genomic_DNA"/>
</dbReference>
<dbReference type="AlphaFoldDB" id="A0A9P4PSB9"/>
<evidence type="ECO:0000256" key="1">
    <source>
        <dbReference type="SAM" id="MobiDB-lite"/>
    </source>
</evidence>
<accession>A0A9P4PSB9</accession>
<keyword evidence="3" id="KW-1185">Reference proteome</keyword>
<name>A0A9P4PSB9_9PLEO</name>